<feature type="coiled-coil region" evidence="1">
    <location>
        <begin position="162"/>
        <end position="219"/>
    </location>
</feature>
<dbReference type="RefSeq" id="XP_012770510.1">
    <property type="nucleotide sequence ID" value="XM_012915056.1"/>
</dbReference>
<feature type="compositionally biased region" description="Polar residues" evidence="2">
    <location>
        <begin position="1360"/>
        <end position="1380"/>
    </location>
</feature>
<evidence type="ECO:0000256" key="2">
    <source>
        <dbReference type="SAM" id="MobiDB-lite"/>
    </source>
</evidence>
<dbReference type="KEGG" id="bbig:BBBOND_0002160"/>
<reference evidence="4" key="1">
    <citation type="journal article" date="2014" name="Nucleic Acids Res.">
        <title>The evolutionary dynamics of variant antigen genes in Babesia reveal a history of genomic innovation underlying host-parasite interaction.</title>
        <authorList>
            <person name="Jackson A.P."/>
            <person name="Otto T.D."/>
            <person name="Darby A."/>
            <person name="Ramaprasad A."/>
            <person name="Xia D."/>
            <person name="Echaide I.E."/>
            <person name="Farber M."/>
            <person name="Gahlot S."/>
            <person name="Gamble J."/>
            <person name="Gupta D."/>
            <person name="Gupta Y."/>
            <person name="Jackson L."/>
            <person name="Malandrin L."/>
            <person name="Malas T.B."/>
            <person name="Moussa E."/>
            <person name="Nair M."/>
            <person name="Reid AJ."/>
            <person name="Sanders M."/>
            <person name="Sharma J."/>
            <person name="Tracey A."/>
            <person name="Quail M.A."/>
            <person name="Weir W."/>
            <person name="Wastling J.M."/>
            <person name="Hall N."/>
            <person name="Willadsen P."/>
            <person name="Lingelbach K."/>
            <person name="Shiels B."/>
            <person name="Tait A."/>
            <person name="Berriman M."/>
            <person name="Allred D.R."/>
            <person name="Pain A."/>
        </authorList>
    </citation>
    <scope>NUCLEOTIDE SEQUENCE</scope>
    <source>
        <strain evidence="4">Bond</strain>
    </source>
</reference>
<evidence type="ECO:0000256" key="1">
    <source>
        <dbReference type="SAM" id="Coils"/>
    </source>
</evidence>
<dbReference type="VEuPathDB" id="PiroplasmaDB:BBBOND_0002160"/>
<organism evidence="4">
    <name type="scientific">Babesia bigemina</name>
    <dbReference type="NCBI Taxonomy" id="5866"/>
    <lineage>
        <taxon>Eukaryota</taxon>
        <taxon>Sar</taxon>
        <taxon>Alveolata</taxon>
        <taxon>Apicomplexa</taxon>
        <taxon>Aconoidasida</taxon>
        <taxon>Piroplasmida</taxon>
        <taxon>Babesiidae</taxon>
        <taxon>Babesia</taxon>
    </lineage>
</organism>
<keyword evidence="1" id="KW-0175">Coiled coil</keyword>
<keyword evidence="3" id="KW-1133">Transmembrane helix</keyword>
<dbReference type="EMBL" id="LK055015">
    <property type="protein sequence ID" value="CDR71564.1"/>
    <property type="molecule type" value="Genomic_DNA"/>
</dbReference>
<keyword evidence="3" id="KW-0472">Membrane</keyword>
<protein>
    <recommendedName>
        <fullName evidence="5">C3H1-type domain-containing protein</fullName>
    </recommendedName>
</protein>
<keyword evidence="3" id="KW-0812">Transmembrane</keyword>
<proteinExistence type="predicted"/>
<feature type="transmembrane region" description="Helical" evidence="3">
    <location>
        <begin position="1724"/>
        <end position="1745"/>
    </location>
</feature>
<gene>
    <name evidence="4" type="ORF">BBBOND_0002160</name>
</gene>
<sequence>MTSINHDYNLCPVTLLFPSSTSCHCADHVPPRELGKEFGKILNLKNTLKNNPTNILTNLCTGLEKFLGFNSDSKGYDGTGIVYSDLDRLCDAVMGFLSGVLSNIKDHLGQHKDEIDIAIDTLNTNKHAGKKGFNVAIGSVVEGVRGYNEKVMISHNKLSSLINRLIGQMELLNDEVQKLTTDADLEIINQKIIECLQQVKYYEADMERAEKDVEDLEDHFECRVRYFNRLISCQADRLMDIWRKQQDDLQQVEAVVVRQLDITRREIYNACAHKTRESIQKLSAHIYKLRAVIENVNTTLSQDLNDLQQWITKADEVVDLALAKVTDIVSEATGAHGKQHKQNLIDAVHNLKQKGLDWCDAYESAKRSLVALVKNARDAVGKLDEIIMEDLGKLEQKMKSAITEYIQKAQKRFNEIKEKTLGIDGKSTKGGVYRYWSDLKAEVSALIGKINRGENGSMSPHYEGLEGTKERIREYAKEFTNFDQKVEAWIREILQHNGGVKKWLEAYVENNTGGGKDYFNSTFLNPHSNKMKDGQTDTIATKIRTKLDISVEDPIIPVGNDSSVEANIDAVRQRINTFVAALERKIEGGKITASGDTATLVTTIVEAIEQDALKDKKVTLDKKGYNDYFLERAVKTTLAALYSAIRRVNEELKSFTTTINIRGVGQYNLGKNLDNVIDGVKKIRHKFSFPSDSGRNITNTLEALKCDIDQLNQILQTKNIEDEIEIEMTDYVSGNRQQLRNRMPKYHIHTTNNERNNTLANAIRNISEKVLDAFNDTAAVANNGNIHKAASDVIHNKLPALCDAIIKEAQGDGSSLKARLDELKRVLIGRENNGKLKQILGKLKVLQENRLSAIIEQAQNILIHASAECEQSVEQLQLYIQRHINGFQTAITRDLKTRYVGFIRAQAQAFVMRVNVEHHELPKEIMKDADKRYKGFMRLLRENVNQYIDVSSTEDFTLKTFALYAQTSFLGLLDSVNNDKNILPKPTKITELRDAINNLFTSLSTFNRPFVRNLSALSSLLATIRPASYSDASNPLLDCLKKGVQGMCEELAKAYVNSYDDGQQIRWQSFDEQTEQKLSKICLTVLPMLHTALSVLRKHCNSKCKWHQINKETDLGTFLSLKGFVVSDRGNQNGELQDRKTMQGQHLHARLVSSGDYGHIYHNDKDTKYPLELLNEYLTNYYQVSHIPAFSSKKLPCSVYEMLLWLSGLQCNSVYDDLLDVAVSDLFVDPNKQATGDDEISVSVIGPEPVVAHPDNLTYVNTRKAVTHICSTSYDVLCTIAGTGDAYTVYAVDYCGNYLNLSYPADPSQCLDMLLDILRRLFPQLRYLQNQCMLTSEHYGWRDCEYGRDVPSAKLPCKQHPSNEPTSQPNTQPTCQANSQPKRKPNCQPTSPLMSYLNDCLPGHLPHQLSKIGCKYECLTCPSTSKKGAPCLTPLGFRCFSGSTTTGERICDILGTFFSNISSSSLFCLLTQPPATLPEHFSFTLSFIKCLEVSEKTSSGDDTTLKDAFRTAVGEQSIELYTDSTDLTHALTNAYGSTSPYHGKCEHSHLRNLTTSRSCKEKQNPAIECAPYLSTLCHDAYYYLAVKHSNLYLSWSLYLPWNFWKLLNNLYDEFCNIFCQDWGCRNCLQNGKCRRGQHGFVQQVVGQPNKPHCQCSSIVECKGVPPLLFKYGLTFRDVKHLNHKTYPNTCTDFCSQLKYVLESNYFTKLFEECDNFLWKIREPFSYLVLALWLLSLLYLLHIMVIRLDLLHIKSHLHSPSSHRIAAQSLLAAARVNKLNRVFYLQP</sequence>
<evidence type="ECO:0008006" key="5">
    <source>
        <dbReference type="Google" id="ProtNLM"/>
    </source>
</evidence>
<evidence type="ECO:0000256" key="3">
    <source>
        <dbReference type="SAM" id="Phobius"/>
    </source>
</evidence>
<name>A0A061BJ96_BABBI</name>
<reference evidence="4" key="2">
    <citation type="submission" date="2014-06" db="EMBL/GenBank/DDBJ databases">
        <authorList>
            <person name="Aslett M."/>
            <person name="De Silva Nishadi"/>
        </authorList>
    </citation>
    <scope>NUCLEOTIDE SEQUENCE</scope>
    <source>
        <strain evidence="4">Bond</strain>
    </source>
</reference>
<accession>A0A061BJ96</accession>
<evidence type="ECO:0000313" key="4">
    <source>
        <dbReference type="EMBL" id="CDR71564.1"/>
    </source>
</evidence>
<feature type="region of interest" description="Disordered" evidence="2">
    <location>
        <begin position="1357"/>
        <end position="1387"/>
    </location>
</feature>
<dbReference type="GeneID" id="24561788"/>